<proteinExistence type="predicted"/>
<gene>
    <name evidence="1" type="ORF">UFOPK1889_00888</name>
</gene>
<reference evidence="1" key="1">
    <citation type="submission" date="2020-05" db="EMBL/GenBank/DDBJ databases">
        <authorList>
            <person name="Chiriac C."/>
            <person name="Salcher M."/>
            <person name="Ghai R."/>
            <person name="Kavagutti S V."/>
        </authorList>
    </citation>
    <scope>NUCLEOTIDE SEQUENCE</scope>
</reference>
<dbReference type="EMBL" id="CAEZUZ010000155">
    <property type="protein sequence ID" value="CAB4620736.1"/>
    <property type="molecule type" value="Genomic_DNA"/>
</dbReference>
<name>A0A6J6I5U2_9ZZZZ</name>
<evidence type="ECO:0000313" key="1">
    <source>
        <dbReference type="EMBL" id="CAB4620736.1"/>
    </source>
</evidence>
<accession>A0A6J6I5U2</accession>
<protein>
    <submittedName>
        <fullName evidence="1">Unannotated protein</fullName>
    </submittedName>
</protein>
<organism evidence="1">
    <name type="scientific">freshwater metagenome</name>
    <dbReference type="NCBI Taxonomy" id="449393"/>
    <lineage>
        <taxon>unclassified sequences</taxon>
        <taxon>metagenomes</taxon>
        <taxon>ecological metagenomes</taxon>
    </lineage>
</organism>
<dbReference type="AlphaFoldDB" id="A0A6J6I5U2"/>
<sequence>MIMRRSYSSMKGTDVPFDVYETLLACGVRDGTSFGTLY</sequence>